<dbReference type="Pfam" id="PF00126">
    <property type="entry name" value="HTH_1"/>
    <property type="match status" value="1"/>
</dbReference>
<dbReference type="GO" id="GO:0003700">
    <property type="term" value="F:DNA-binding transcription factor activity"/>
    <property type="evidence" value="ECO:0007669"/>
    <property type="project" value="InterPro"/>
</dbReference>
<dbReference type="PROSITE" id="PS50931">
    <property type="entry name" value="HTH_LYSR"/>
    <property type="match status" value="1"/>
</dbReference>
<dbReference type="InterPro" id="IPR005119">
    <property type="entry name" value="LysR_subst-bd"/>
</dbReference>
<dbReference type="SUPFAM" id="SSF53850">
    <property type="entry name" value="Periplasmic binding protein-like II"/>
    <property type="match status" value="1"/>
</dbReference>
<dbReference type="PANTHER" id="PTHR30118">
    <property type="entry name" value="HTH-TYPE TRANSCRIPTIONAL REGULATOR LEUO-RELATED"/>
    <property type="match status" value="1"/>
</dbReference>
<evidence type="ECO:0000256" key="2">
    <source>
        <dbReference type="ARBA" id="ARBA00023015"/>
    </source>
</evidence>
<evidence type="ECO:0000256" key="1">
    <source>
        <dbReference type="ARBA" id="ARBA00009437"/>
    </source>
</evidence>
<evidence type="ECO:0000256" key="4">
    <source>
        <dbReference type="ARBA" id="ARBA00023163"/>
    </source>
</evidence>
<dbReference type="InterPro" id="IPR036390">
    <property type="entry name" value="WH_DNA-bd_sf"/>
</dbReference>
<name>A0A7W4JGD7_9PROT</name>
<protein>
    <submittedName>
        <fullName evidence="6">LysR family transcriptional regulator</fullName>
    </submittedName>
</protein>
<dbReference type="InterPro" id="IPR000847">
    <property type="entry name" value="LysR_HTH_N"/>
</dbReference>
<dbReference type="Proteomes" id="UP000525623">
    <property type="component" value="Unassembled WGS sequence"/>
</dbReference>
<dbReference type="Gene3D" id="1.10.10.10">
    <property type="entry name" value="Winged helix-like DNA-binding domain superfamily/Winged helix DNA-binding domain"/>
    <property type="match status" value="1"/>
</dbReference>
<dbReference type="InterPro" id="IPR050389">
    <property type="entry name" value="LysR-type_TF"/>
</dbReference>
<comment type="similarity">
    <text evidence="1">Belongs to the LysR transcriptional regulatory family.</text>
</comment>
<dbReference type="Pfam" id="PF03466">
    <property type="entry name" value="LysR_substrate"/>
    <property type="match status" value="1"/>
</dbReference>
<evidence type="ECO:0000313" key="6">
    <source>
        <dbReference type="EMBL" id="MBB2180759.1"/>
    </source>
</evidence>
<gene>
    <name evidence="6" type="ORF">HLH29_16605</name>
</gene>
<evidence type="ECO:0000313" key="7">
    <source>
        <dbReference type="Proteomes" id="UP000525623"/>
    </source>
</evidence>
<dbReference type="PRINTS" id="PR00039">
    <property type="entry name" value="HTHLYSR"/>
</dbReference>
<keyword evidence="3" id="KW-0238">DNA-binding</keyword>
<evidence type="ECO:0000259" key="5">
    <source>
        <dbReference type="PROSITE" id="PS50931"/>
    </source>
</evidence>
<organism evidence="6 7">
    <name type="scientific">Gluconacetobacter tumulicola</name>
    <dbReference type="NCBI Taxonomy" id="1017177"/>
    <lineage>
        <taxon>Bacteria</taxon>
        <taxon>Pseudomonadati</taxon>
        <taxon>Pseudomonadota</taxon>
        <taxon>Alphaproteobacteria</taxon>
        <taxon>Acetobacterales</taxon>
        <taxon>Acetobacteraceae</taxon>
        <taxon>Gluconacetobacter</taxon>
    </lineage>
</organism>
<comment type="caution">
    <text evidence="6">The sequence shown here is derived from an EMBL/GenBank/DDBJ whole genome shotgun (WGS) entry which is preliminary data.</text>
</comment>
<dbReference type="SUPFAM" id="SSF46785">
    <property type="entry name" value="Winged helix' DNA-binding domain"/>
    <property type="match status" value="1"/>
</dbReference>
<keyword evidence="7" id="KW-1185">Reference proteome</keyword>
<sequence length="339" mass="37274">MKIRDVTLRNLDLNLLHAFSVLMEEQNVSRAAERLLIGQPGLSSALRRMRDALGDELFVRVGRGLQPTPRALEIAPAIEDALANIERAVRAPEAFDPATWCGEFRIGMCDNLEMAFFGALTARLRKAAPRARVVAVASTKRDSVQFLENGAYDFSVAVHDEPASWHMREFLFDQHLLCLYDPEQVRVATPLSLADYSQAQHVVVSSEGNVTTGIDALLDNLGLRREIVASVSRFAAVAPVLQAVPAVATVPETVARCMARLYGLQVCAPPLKLPVEPISMLYRRVDHADRRLAWFRHFFIEVAAGALTASGCQVSIDKGGHEAQDDSAFRSASLTMQLL</sequence>
<keyword evidence="4" id="KW-0804">Transcription</keyword>
<dbReference type="Gene3D" id="3.40.190.10">
    <property type="entry name" value="Periplasmic binding protein-like II"/>
    <property type="match status" value="2"/>
</dbReference>
<dbReference type="AlphaFoldDB" id="A0A7W4JGD7"/>
<dbReference type="PANTHER" id="PTHR30118:SF15">
    <property type="entry name" value="TRANSCRIPTIONAL REGULATORY PROTEIN"/>
    <property type="match status" value="1"/>
</dbReference>
<dbReference type="RefSeq" id="WP_182968492.1">
    <property type="nucleotide sequence ID" value="NZ_BAABGC010000059.1"/>
</dbReference>
<keyword evidence="2" id="KW-0805">Transcription regulation</keyword>
<dbReference type="GO" id="GO:0003677">
    <property type="term" value="F:DNA binding"/>
    <property type="evidence" value="ECO:0007669"/>
    <property type="project" value="UniProtKB-KW"/>
</dbReference>
<reference evidence="6 7" key="1">
    <citation type="submission" date="2020-04" db="EMBL/GenBank/DDBJ databases">
        <title>Description of novel Gluconacetobacter.</title>
        <authorList>
            <person name="Sombolestani A."/>
        </authorList>
    </citation>
    <scope>NUCLEOTIDE SEQUENCE [LARGE SCALE GENOMIC DNA]</scope>
    <source>
        <strain evidence="6 7">LMG 27725</strain>
    </source>
</reference>
<dbReference type="EMBL" id="JABEQL010000031">
    <property type="protein sequence ID" value="MBB2180759.1"/>
    <property type="molecule type" value="Genomic_DNA"/>
</dbReference>
<feature type="domain" description="HTH lysR-type" evidence="5">
    <location>
        <begin position="11"/>
        <end position="68"/>
    </location>
</feature>
<proteinExistence type="inferred from homology"/>
<evidence type="ECO:0000256" key="3">
    <source>
        <dbReference type="ARBA" id="ARBA00023125"/>
    </source>
</evidence>
<accession>A0A7W4JGD7</accession>
<dbReference type="InterPro" id="IPR036388">
    <property type="entry name" value="WH-like_DNA-bd_sf"/>
</dbReference>